<dbReference type="PANTHER" id="PTHR33383:SF1">
    <property type="entry name" value="MEMBRANE PROTEIN INSERTION EFFICIENCY FACTOR-RELATED"/>
    <property type="match status" value="1"/>
</dbReference>
<dbReference type="InterPro" id="IPR002696">
    <property type="entry name" value="Membr_insert_effic_factor_YidD"/>
</dbReference>
<reference evidence="1 2" key="1">
    <citation type="submission" date="2021-02" db="EMBL/GenBank/DDBJ databases">
        <title>PHA producing bacteria isolated from coastal sediment in Guangdong, Shenzhen.</title>
        <authorList>
            <person name="Zheng W."/>
            <person name="Yu S."/>
            <person name="Huang Y."/>
        </authorList>
    </citation>
    <scope>NUCLEOTIDE SEQUENCE [LARGE SCALE GENOMIC DNA]</scope>
    <source>
        <strain evidence="1 2">TN21-5</strain>
    </source>
</reference>
<dbReference type="NCBIfam" id="TIGR00278">
    <property type="entry name" value="membrane protein insertion efficiency factor YidD"/>
    <property type="match status" value="1"/>
</dbReference>
<sequence length="68" mass="7940">MLVWLSIKFILFYRVIAPQRLRDSCLYEPTCSEYSILALKKYGFIKGWSLSFKRITSCKQPNGGVDYP</sequence>
<accession>A0ABS3BAE9</accession>
<organism evidence="1 2">
    <name type="scientific">Marinobacter daepoensis</name>
    <dbReference type="NCBI Taxonomy" id="262077"/>
    <lineage>
        <taxon>Bacteria</taxon>
        <taxon>Pseudomonadati</taxon>
        <taxon>Pseudomonadota</taxon>
        <taxon>Gammaproteobacteria</taxon>
        <taxon>Pseudomonadales</taxon>
        <taxon>Marinobacteraceae</taxon>
        <taxon>Marinobacter</taxon>
    </lineage>
</organism>
<dbReference type="Pfam" id="PF01809">
    <property type="entry name" value="YidD"/>
    <property type="match status" value="1"/>
</dbReference>
<evidence type="ECO:0000313" key="1">
    <source>
        <dbReference type="EMBL" id="MBN7768834.1"/>
    </source>
</evidence>
<dbReference type="EMBL" id="JAFKDB010000008">
    <property type="protein sequence ID" value="MBN7768834.1"/>
    <property type="molecule type" value="Genomic_DNA"/>
</dbReference>
<dbReference type="SMART" id="SM01234">
    <property type="entry name" value="Haemolytic"/>
    <property type="match status" value="1"/>
</dbReference>
<evidence type="ECO:0000313" key="2">
    <source>
        <dbReference type="Proteomes" id="UP000664344"/>
    </source>
</evidence>
<proteinExistence type="predicted"/>
<name>A0ABS3BAE9_9GAMM</name>
<keyword evidence="2" id="KW-1185">Reference proteome</keyword>
<gene>
    <name evidence="1" type="ORF">JYP53_02805</name>
</gene>
<dbReference type="Proteomes" id="UP000664344">
    <property type="component" value="Unassembled WGS sequence"/>
</dbReference>
<protein>
    <submittedName>
        <fullName evidence="1">Membrane protein insertion efficiency factor YidD</fullName>
    </submittedName>
</protein>
<comment type="caution">
    <text evidence="1">The sequence shown here is derived from an EMBL/GenBank/DDBJ whole genome shotgun (WGS) entry which is preliminary data.</text>
</comment>
<dbReference type="PANTHER" id="PTHR33383">
    <property type="entry name" value="MEMBRANE PROTEIN INSERTION EFFICIENCY FACTOR-RELATED"/>
    <property type="match status" value="1"/>
</dbReference>
<dbReference type="RefSeq" id="WP_206556638.1">
    <property type="nucleotide sequence ID" value="NZ_JAFKDB010000008.1"/>
</dbReference>